<feature type="compositionally biased region" description="Low complexity" evidence="3">
    <location>
        <begin position="72"/>
        <end position="84"/>
    </location>
</feature>
<feature type="region of interest" description="Disordered" evidence="3">
    <location>
        <begin position="1"/>
        <end position="123"/>
    </location>
</feature>
<protein>
    <recommendedName>
        <fullName evidence="4">Centrosomin N-terminal motif 1 domain-containing protein</fullName>
    </recommendedName>
</protein>
<gene>
    <name evidence="5" type="ORF">EC973_008522</name>
</gene>
<reference evidence="5" key="1">
    <citation type="submission" date="2020-01" db="EMBL/GenBank/DDBJ databases">
        <title>Genome Sequencing of Three Apophysomyces-Like Fungal Strains Confirms a Novel Fungal Genus in the Mucoromycota with divergent Burkholderia-like Endosymbiotic Bacteria.</title>
        <authorList>
            <person name="Stajich J.E."/>
            <person name="Macias A.M."/>
            <person name="Carter-House D."/>
            <person name="Lovett B."/>
            <person name="Kasson L.R."/>
            <person name="Berry K."/>
            <person name="Grigoriev I."/>
            <person name="Chang Y."/>
            <person name="Spatafora J."/>
            <person name="Kasson M.T."/>
        </authorList>
    </citation>
    <scope>NUCLEOTIDE SEQUENCE</scope>
    <source>
        <strain evidence="5">NRRL A-21654</strain>
    </source>
</reference>
<dbReference type="GO" id="GO:0005815">
    <property type="term" value="C:microtubule organizing center"/>
    <property type="evidence" value="ECO:0007669"/>
    <property type="project" value="InterPro"/>
</dbReference>
<feature type="compositionally biased region" description="Low complexity" evidence="3">
    <location>
        <begin position="37"/>
        <end position="52"/>
    </location>
</feature>
<keyword evidence="6" id="KW-1185">Reference proteome</keyword>
<dbReference type="OrthoDB" id="10255000at2759"/>
<dbReference type="AlphaFoldDB" id="A0A8H7EP21"/>
<feature type="region of interest" description="Disordered" evidence="3">
    <location>
        <begin position="190"/>
        <end position="222"/>
    </location>
</feature>
<keyword evidence="2" id="KW-0963">Cytoplasm</keyword>
<evidence type="ECO:0000256" key="2">
    <source>
        <dbReference type="ARBA" id="ARBA00022490"/>
    </source>
</evidence>
<feature type="compositionally biased region" description="Pro residues" evidence="3">
    <location>
        <begin position="88"/>
        <end position="105"/>
    </location>
</feature>
<dbReference type="InterPro" id="IPR012943">
    <property type="entry name" value="Cnn_1N"/>
</dbReference>
<feature type="domain" description="Centrosomin N-terminal motif 1" evidence="4">
    <location>
        <begin position="118"/>
        <end position="181"/>
    </location>
</feature>
<proteinExistence type="predicted"/>
<evidence type="ECO:0000256" key="3">
    <source>
        <dbReference type="SAM" id="MobiDB-lite"/>
    </source>
</evidence>
<evidence type="ECO:0000313" key="6">
    <source>
        <dbReference type="Proteomes" id="UP000605846"/>
    </source>
</evidence>
<dbReference type="Pfam" id="PF07989">
    <property type="entry name" value="Cnn_1N"/>
    <property type="match status" value="1"/>
</dbReference>
<dbReference type="EMBL" id="JABAYA010000074">
    <property type="protein sequence ID" value="KAF7726649.1"/>
    <property type="molecule type" value="Genomic_DNA"/>
</dbReference>
<feature type="region of interest" description="Disordered" evidence="3">
    <location>
        <begin position="260"/>
        <end position="288"/>
    </location>
</feature>
<dbReference type="GO" id="GO:0005737">
    <property type="term" value="C:cytoplasm"/>
    <property type="evidence" value="ECO:0007669"/>
    <property type="project" value="UniProtKB-SubCell"/>
</dbReference>
<evidence type="ECO:0000259" key="4">
    <source>
        <dbReference type="Pfam" id="PF07989"/>
    </source>
</evidence>
<organism evidence="5 6">
    <name type="scientific">Apophysomyces ossiformis</name>
    <dbReference type="NCBI Taxonomy" id="679940"/>
    <lineage>
        <taxon>Eukaryota</taxon>
        <taxon>Fungi</taxon>
        <taxon>Fungi incertae sedis</taxon>
        <taxon>Mucoromycota</taxon>
        <taxon>Mucoromycotina</taxon>
        <taxon>Mucoromycetes</taxon>
        <taxon>Mucorales</taxon>
        <taxon>Mucorineae</taxon>
        <taxon>Mucoraceae</taxon>
        <taxon>Apophysomyces</taxon>
    </lineage>
</organism>
<comment type="subcellular location">
    <subcellularLocation>
        <location evidence="1">Cytoplasm</location>
    </subcellularLocation>
</comment>
<evidence type="ECO:0000256" key="1">
    <source>
        <dbReference type="ARBA" id="ARBA00004496"/>
    </source>
</evidence>
<sequence>MATDHIDAPKQQPGHDSQTQRPTDSEANHTSLVEGDNSSSSTNAMTTATPSNLPARSMRHSQSCISDFRPHSSMFSSRRAYSSYLGRPPQPKQQPKPNPGKPPPIQQNTHSMSRPMPMREFQKENADLKKEIFDLKLRVYQYEKSMTYLEDIQAVIEENQKLNAQLTNLTEEVDKLQDMLACLRVPPTTFDKATQTSDNISSTTSDKTTQTPDNISSGDSYFTASSSSSDLSSLSDCQSQQSSDQSYKSCNKETFCLFPRKPEKLEDNPANSLQGKQERADSRTMTLS</sequence>
<comment type="caution">
    <text evidence="5">The sequence shown here is derived from an EMBL/GenBank/DDBJ whole genome shotgun (WGS) entry which is preliminary data.</text>
</comment>
<accession>A0A8H7EP21</accession>
<feature type="compositionally biased region" description="Polar residues" evidence="3">
    <location>
        <begin position="191"/>
        <end position="215"/>
    </location>
</feature>
<evidence type="ECO:0000313" key="5">
    <source>
        <dbReference type="EMBL" id="KAF7726649.1"/>
    </source>
</evidence>
<dbReference type="Proteomes" id="UP000605846">
    <property type="component" value="Unassembled WGS sequence"/>
</dbReference>
<name>A0A8H7EP21_9FUNG</name>